<reference evidence="2 3" key="1">
    <citation type="journal article" date="2011" name="Nat. Biotechnol.">
        <title>Comparative genomic analysis of the thermophilic biomass-degrading fungi Myceliophthora thermophila and Thielavia terrestris.</title>
        <authorList>
            <person name="Berka R.M."/>
            <person name="Grigoriev I.V."/>
            <person name="Otillar R."/>
            <person name="Salamov A."/>
            <person name="Grimwood J."/>
            <person name="Reid I."/>
            <person name="Ishmael N."/>
            <person name="John T."/>
            <person name="Darmond C."/>
            <person name="Moisan M.-C."/>
            <person name="Henrissat B."/>
            <person name="Coutinho P.M."/>
            <person name="Lombard V."/>
            <person name="Natvig D.O."/>
            <person name="Lindquist E."/>
            <person name="Schmutz J."/>
            <person name="Lucas S."/>
            <person name="Harris P."/>
            <person name="Powlowski J."/>
            <person name="Bellemare A."/>
            <person name="Taylor D."/>
            <person name="Butler G."/>
            <person name="de Vries R.P."/>
            <person name="Allijn I.E."/>
            <person name="van den Brink J."/>
            <person name="Ushinsky S."/>
            <person name="Storms R."/>
            <person name="Powell A.J."/>
            <person name="Paulsen I.T."/>
            <person name="Elbourne L.D.H."/>
            <person name="Baker S.E."/>
            <person name="Magnuson J."/>
            <person name="LaBoissiere S."/>
            <person name="Clutterbuck A.J."/>
            <person name="Martinez D."/>
            <person name="Wogulis M."/>
            <person name="de Leon A.L."/>
            <person name="Rey M.W."/>
            <person name="Tsang A."/>
        </authorList>
    </citation>
    <scope>NUCLEOTIDE SEQUENCE [LARGE SCALE GENOMIC DNA]</scope>
    <source>
        <strain evidence="3">ATCC 42464 / BCRC 31852 / DSM 1799</strain>
    </source>
</reference>
<proteinExistence type="predicted"/>
<protein>
    <submittedName>
        <fullName evidence="2">Uncharacterized protein</fullName>
    </submittedName>
</protein>
<dbReference type="AlphaFoldDB" id="G2QJV6"/>
<evidence type="ECO:0000256" key="1">
    <source>
        <dbReference type="SAM" id="MobiDB-lite"/>
    </source>
</evidence>
<dbReference type="HOGENOM" id="CLU_088680_0_0_1"/>
<dbReference type="OrthoDB" id="2322999at2759"/>
<dbReference type="InParanoid" id="G2QJV6"/>
<dbReference type="VEuPathDB" id="FungiDB:MYCTH_2144720"/>
<feature type="region of interest" description="Disordered" evidence="1">
    <location>
        <begin position="178"/>
        <end position="218"/>
    </location>
</feature>
<sequence>MSRRMYNALAYITNRTELQTNIPGNISDLLRIIDRHSMGDKFRNHSLHRHTMLPDTTIRLETDAGETGYKWANATPIEDVDLNRVHPTFFKLHDGRLAIPEAFFVEFSAHVAQNKLADMVALELGDFADLRRRKDSVTAEIEVQWGEGGVPFTLSVSVKDLVDADGKERRLVPTAWTVPISRGGPRDSSPDKPAPGTHWNEATKPHGSKTHKVHVDSSEDVTPNLLVQKLVGMAILRG</sequence>
<organism evidence="2 3">
    <name type="scientific">Thermothelomyces thermophilus (strain ATCC 42464 / BCRC 31852 / DSM 1799)</name>
    <name type="common">Sporotrichum thermophile</name>
    <dbReference type="NCBI Taxonomy" id="573729"/>
    <lineage>
        <taxon>Eukaryota</taxon>
        <taxon>Fungi</taxon>
        <taxon>Dikarya</taxon>
        <taxon>Ascomycota</taxon>
        <taxon>Pezizomycotina</taxon>
        <taxon>Sordariomycetes</taxon>
        <taxon>Sordariomycetidae</taxon>
        <taxon>Sordariales</taxon>
        <taxon>Chaetomiaceae</taxon>
        <taxon>Thermothelomyces</taxon>
    </lineage>
</organism>
<gene>
    <name evidence="2" type="ORF">MYCTH_2144720</name>
</gene>
<dbReference type="RefSeq" id="XP_003665107.1">
    <property type="nucleotide sequence ID" value="XM_003665059.1"/>
</dbReference>
<evidence type="ECO:0000313" key="2">
    <source>
        <dbReference type="EMBL" id="AEO59862.1"/>
    </source>
</evidence>
<accession>G2QJV6</accession>
<name>G2QJV6_THET4</name>
<dbReference type="EMBL" id="CP003006">
    <property type="protein sequence ID" value="AEO59862.1"/>
    <property type="molecule type" value="Genomic_DNA"/>
</dbReference>
<dbReference type="KEGG" id="mtm:MYCTH_2144720"/>
<dbReference type="eggNOG" id="ENOG502RPJX">
    <property type="taxonomic scope" value="Eukaryota"/>
</dbReference>
<evidence type="ECO:0000313" key="3">
    <source>
        <dbReference type="Proteomes" id="UP000007322"/>
    </source>
</evidence>
<keyword evidence="3" id="KW-1185">Reference proteome</keyword>
<dbReference type="GeneID" id="11507213"/>
<dbReference type="OMA" id="GTKETHR"/>
<dbReference type="Proteomes" id="UP000007322">
    <property type="component" value="Chromosome 5"/>
</dbReference>